<keyword evidence="3" id="KW-1185">Reference proteome</keyword>
<dbReference type="EMBL" id="FOYS01000001">
    <property type="protein sequence ID" value="SFR35094.1"/>
    <property type="molecule type" value="Genomic_DNA"/>
</dbReference>
<keyword evidence="1" id="KW-1133">Transmembrane helix</keyword>
<feature type="transmembrane region" description="Helical" evidence="1">
    <location>
        <begin position="53"/>
        <end position="71"/>
    </location>
</feature>
<sequence>MATETQTGLSGHLRGVTVTTLACLAGIGAALASGALVGLGSGPVGDAATNQQTLFVLGAFLLAQFPVLRVLGVDVSDFGAKDYLYVGFMTFTLWYISYGILLTSGVSL</sequence>
<name>A0A1I6FYV2_9EURY</name>
<accession>A0A1I6FYV2</accession>
<dbReference type="RefSeq" id="WP_089876536.1">
    <property type="nucleotide sequence ID" value="NZ_FOYS01000001.1"/>
</dbReference>
<evidence type="ECO:0000313" key="2">
    <source>
        <dbReference type="EMBL" id="SFR35094.1"/>
    </source>
</evidence>
<keyword evidence="1" id="KW-0472">Membrane</keyword>
<evidence type="ECO:0000313" key="3">
    <source>
        <dbReference type="Proteomes" id="UP000243250"/>
    </source>
</evidence>
<protein>
    <submittedName>
        <fullName evidence="2">Uncharacterized protein</fullName>
    </submittedName>
</protein>
<organism evidence="2 3">
    <name type="scientific">Halogeometricum limi</name>
    <dbReference type="NCBI Taxonomy" id="555875"/>
    <lineage>
        <taxon>Archaea</taxon>
        <taxon>Methanobacteriati</taxon>
        <taxon>Methanobacteriota</taxon>
        <taxon>Stenosarchaea group</taxon>
        <taxon>Halobacteria</taxon>
        <taxon>Halobacteriales</taxon>
        <taxon>Haloferacaceae</taxon>
        <taxon>Halogeometricum</taxon>
    </lineage>
</organism>
<reference evidence="3" key="1">
    <citation type="submission" date="2016-10" db="EMBL/GenBank/DDBJ databases">
        <authorList>
            <person name="Varghese N."/>
            <person name="Submissions S."/>
        </authorList>
    </citation>
    <scope>NUCLEOTIDE SEQUENCE [LARGE SCALE GENOMIC DNA]</scope>
    <source>
        <strain evidence="3">CGMCC 1.8711</strain>
    </source>
</reference>
<feature type="transmembrane region" description="Helical" evidence="1">
    <location>
        <begin position="83"/>
        <end position="102"/>
    </location>
</feature>
<feature type="transmembrane region" description="Helical" evidence="1">
    <location>
        <begin position="21"/>
        <end position="41"/>
    </location>
</feature>
<gene>
    <name evidence="2" type="ORF">SAMN04488124_0564</name>
</gene>
<evidence type="ECO:0000256" key="1">
    <source>
        <dbReference type="SAM" id="Phobius"/>
    </source>
</evidence>
<dbReference type="STRING" id="555875.SAMN04488124_0564"/>
<proteinExistence type="predicted"/>
<dbReference type="Pfam" id="PF19094">
    <property type="entry name" value="EMC6_arch"/>
    <property type="match status" value="1"/>
</dbReference>
<dbReference type="AlphaFoldDB" id="A0A1I6FYV2"/>
<keyword evidence="1" id="KW-0812">Transmembrane</keyword>
<dbReference type="Proteomes" id="UP000243250">
    <property type="component" value="Unassembled WGS sequence"/>
</dbReference>
<dbReference type="OrthoDB" id="50040at2157"/>
<dbReference type="InterPro" id="IPR043941">
    <property type="entry name" value="EMC6-arch"/>
</dbReference>